<name>A0AAI9FTM7_STEMA</name>
<organism evidence="7 8">
    <name type="scientific">Stenotrophomonas maltophilia</name>
    <name type="common">Pseudomonas maltophilia</name>
    <name type="synonym">Xanthomonas maltophilia</name>
    <dbReference type="NCBI Taxonomy" id="40324"/>
    <lineage>
        <taxon>Bacteria</taxon>
        <taxon>Pseudomonadati</taxon>
        <taxon>Pseudomonadota</taxon>
        <taxon>Gammaproteobacteria</taxon>
        <taxon>Lysobacterales</taxon>
        <taxon>Lysobacteraceae</taxon>
        <taxon>Stenotrophomonas</taxon>
        <taxon>Stenotrophomonas maltophilia group</taxon>
    </lineage>
</organism>
<dbReference type="SUPFAM" id="SSF47413">
    <property type="entry name" value="lambda repressor-like DNA-binding domains"/>
    <property type="match status" value="1"/>
</dbReference>
<sequence length="116" mass="12511">MSATTTPRKASPAKDWHPADVVAALHRKEISLRQLALLNGYTNANSLNTALRRPYPQAEALIAEALGKKPQAIWPTRYDADGKPNRGSGGRKPLLPPDAKPSSLRTGRNPQIGAPQ</sequence>
<dbReference type="AlphaFoldDB" id="A0AAI9FTM7"/>
<evidence type="ECO:0000256" key="5">
    <source>
        <dbReference type="SAM" id="MobiDB-lite"/>
    </source>
</evidence>
<dbReference type="EMBL" id="ABLOJW010000003">
    <property type="protein sequence ID" value="EKT4091225.1"/>
    <property type="molecule type" value="Genomic_DNA"/>
</dbReference>
<evidence type="ECO:0000313" key="8">
    <source>
        <dbReference type="Proteomes" id="UP001218208"/>
    </source>
</evidence>
<evidence type="ECO:0000256" key="1">
    <source>
        <dbReference type="ARBA" id="ARBA00006157"/>
    </source>
</evidence>
<proteinExistence type="inferred from homology"/>
<dbReference type="Pfam" id="PF13693">
    <property type="entry name" value="HTH_35"/>
    <property type="match status" value="1"/>
</dbReference>
<evidence type="ECO:0000259" key="6">
    <source>
        <dbReference type="Pfam" id="PF13693"/>
    </source>
</evidence>
<dbReference type="InterPro" id="IPR038722">
    <property type="entry name" value="Ner_HTH_dom"/>
</dbReference>
<keyword evidence="2" id="KW-0805">Transcription regulation</keyword>
<evidence type="ECO:0000256" key="3">
    <source>
        <dbReference type="ARBA" id="ARBA00023125"/>
    </source>
</evidence>
<comment type="caution">
    <text evidence="7">The sequence shown here is derived from an EMBL/GenBank/DDBJ whole genome shotgun (WGS) entry which is preliminary data.</text>
</comment>
<dbReference type="Gene3D" id="1.10.260.40">
    <property type="entry name" value="lambda repressor-like DNA-binding domains"/>
    <property type="match status" value="1"/>
</dbReference>
<evidence type="ECO:0000313" key="7">
    <source>
        <dbReference type="EMBL" id="EKT4091225.1"/>
    </source>
</evidence>
<gene>
    <name evidence="7" type="ORF">QEG23_000705</name>
</gene>
<feature type="domain" description="Ner winged helix-turn-helix DNA-binding" evidence="6">
    <location>
        <begin position="15"/>
        <end position="84"/>
    </location>
</feature>
<evidence type="ECO:0000256" key="2">
    <source>
        <dbReference type="ARBA" id="ARBA00023015"/>
    </source>
</evidence>
<protein>
    <submittedName>
        <fullName evidence="7">Helix-turn-helix domain-containing protein</fullName>
    </submittedName>
</protein>
<keyword evidence="4" id="KW-0804">Transcription</keyword>
<dbReference type="GO" id="GO:0003677">
    <property type="term" value="F:DNA binding"/>
    <property type="evidence" value="ECO:0007669"/>
    <property type="project" value="UniProtKB-KW"/>
</dbReference>
<keyword evidence="3" id="KW-0238">DNA-binding</keyword>
<reference evidence="7" key="1">
    <citation type="submission" date="2022-07" db="EMBL/GenBank/DDBJ databases">
        <authorList>
            <consortium name="DAFM: The Division of Animal and Food Microbiology"/>
        </authorList>
    </citation>
    <scope>NUCLEOTIDE SEQUENCE</scope>
    <source>
        <strain evidence="7">19MO01SH01-2</strain>
    </source>
</reference>
<accession>A0AAI9FTM7</accession>
<evidence type="ECO:0000256" key="4">
    <source>
        <dbReference type="ARBA" id="ARBA00023163"/>
    </source>
</evidence>
<comment type="similarity">
    <text evidence="1">Belongs to the ner transcriptional regulatory family.</text>
</comment>
<dbReference type="RefSeq" id="WP_180837778.1">
    <property type="nucleotide sequence ID" value="NZ_CP031058.1"/>
</dbReference>
<feature type="region of interest" description="Disordered" evidence="5">
    <location>
        <begin position="72"/>
        <end position="116"/>
    </location>
</feature>
<dbReference type="InterPro" id="IPR010982">
    <property type="entry name" value="Lambda_DNA-bd_dom_sf"/>
</dbReference>
<dbReference type="Proteomes" id="UP001218208">
    <property type="component" value="Unassembled WGS sequence"/>
</dbReference>